<sequence length="278" mass="28932">MSWEKLPSSSCVQCLGTGTSRNKKKHPSQAALSTNPTDDDRNLGGGREDNAAADALDRALDELPALDGPWQCCNAAMFQCCFNTGLTTPPDPSITMVMSAANCAHPSGTASDDGAAAALPAPTLALSCTPSSCSPSPTPIPTFPHRTPAVSGSSIPAIAADQAGGPECPVAREPVVLKHLYTASLARGQQQLLANAAAAVCCNPTDMSQPDPEKAMDKGLSTSCLLPPTPLPHPSAELLPAFSTPRAPINTDVQRQQQCSRPLTPCPQDQDERRSLRS</sequence>
<evidence type="ECO:0000313" key="5">
    <source>
        <dbReference type="EMBL" id="CAE0486529.1"/>
    </source>
</evidence>
<dbReference type="EMBL" id="HBIP01003530">
    <property type="protein sequence ID" value="CAE0486528.1"/>
    <property type="molecule type" value="Transcribed_RNA"/>
</dbReference>
<feature type="compositionally biased region" description="Polar residues" evidence="1">
    <location>
        <begin position="251"/>
        <end position="261"/>
    </location>
</feature>
<dbReference type="EMBL" id="HBIP01003531">
    <property type="protein sequence ID" value="CAE0486529.1"/>
    <property type="molecule type" value="Transcribed_RNA"/>
</dbReference>
<dbReference type="EMBL" id="HBIP01003528">
    <property type="protein sequence ID" value="CAE0486526.1"/>
    <property type="molecule type" value="Transcribed_RNA"/>
</dbReference>
<feature type="region of interest" description="Disordered" evidence="1">
    <location>
        <begin position="232"/>
        <end position="278"/>
    </location>
</feature>
<evidence type="ECO:0000313" key="3">
    <source>
        <dbReference type="EMBL" id="CAE0486527.1"/>
    </source>
</evidence>
<accession>A0A6S8I742</accession>
<proteinExistence type="predicted"/>
<evidence type="ECO:0000256" key="1">
    <source>
        <dbReference type="SAM" id="MobiDB-lite"/>
    </source>
</evidence>
<dbReference type="AlphaFoldDB" id="A0A6S8I742"/>
<feature type="region of interest" description="Disordered" evidence="1">
    <location>
        <begin position="17"/>
        <end position="49"/>
    </location>
</feature>
<reference evidence="5" key="1">
    <citation type="submission" date="2021-01" db="EMBL/GenBank/DDBJ databases">
        <authorList>
            <person name="Corre E."/>
            <person name="Pelletier E."/>
            <person name="Niang G."/>
            <person name="Scheremetjew M."/>
            <person name="Finn R."/>
            <person name="Kale V."/>
            <person name="Holt S."/>
            <person name="Cochrane G."/>
            <person name="Meng A."/>
            <person name="Brown T."/>
            <person name="Cohen L."/>
        </authorList>
    </citation>
    <scope>NUCLEOTIDE SEQUENCE</scope>
    <source>
        <strain evidence="5">CCMP1320</strain>
    </source>
</reference>
<evidence type="ECO:0000313" key="2">
    <source>
        <dbReference type="EMBL" id="CAE0486526.1"/>
    </source>
</evidence>
<dbReference type="EMBL" id="HBIP01003529">
    <property type="protein sequence ID" value="CAE0486527.1"/>
    <property type="molecule type" value="Transcribed_RNA"/>
</dbReference>
<gene>
    <name evidence="2" type="ORF">DTER00134_LOCUS1565</name>
    <name evidence="3" type="ORF">DTER00134_LOCUS1566</name>
    <name evidence="4" type="ORF">DTER00134_LOCUS1567</name>
    <name evidence="5" type="ORF">DTER00134_LOCUS1568</name>
</gene>
<protein>
    <submittedName>
        <fullName evidence="5">Uncharacterized protein</fullName>
    </submittedName>
</protein>
<evidence type="ECO:0000313" key="4">
    <source>
        <dbReference type="EMBL" id="CAE0486528.1"/>
    </source>
</evidence>
<feature type="compositionally biased region" description="Basic and acidic residues" evidence="1">
    <location>
        <begin position="38"/>
        <end position="49"/>
    </location>
</feature>
<organism evidence="5">
    <name type="scientific">Dunaliella tertiolecta</name>
    <name type="common">Green alga</name>
    <dbReference type="NCBI Taxonomy" id="3047"/>
    <lineage>
        <taxon>Eukaryota</taxon>
        <taxon>Viridiplantae</taxon>
        <taxon>Chlorophyta</taxon>
        <taxon>core chlorophytes</taxon>
        <taxon>Chlorophyceae</taxon>
        <taxon>CS clade</taxon>
        <taxon>Chlamydomonadales</taxon>
        <taxon>Dunaliellaceae</taxon>
        <taxon>Dunaliella</taxon>
    </lineage>
</organism>
<name>A0A6S8I742_DUNTE</name>